<evidence type="ECO:0000313" key="8">
    <source>
        <dbReference type="EMBL" id="AIM26171.1"/>
    </source>
</evidence>
<gene>
    <name evidence="8" type="ORF">HA72_0007</name>
    <name evidence="9" type="ORF">MsedA_0008</name>
    <name evidence="10" type="ORF">MsedB_0008</name>
    <name evidence="11" type="ORF">MsedC_0007</name>
    <name evidence="12" type="ORF">MsedD_0008</name>
    <name evidence="13" type="ORF">MsedE_0008</name>
</gene>
<dbReference type="GO" id="GO:0016428">
    <property type="term" value="F:tRNA (cytidine-5-)-methyltransferase activity"/>
    <property type="evidence" value="ECO:0007669"/>
    <property type="project" value="TreeGrafter"/>
</dbReference>
<evidence type="ECO:0000313" key="17">
    <source>
        <dbReference type="Proteomes" id="UP000062398"/>
    </source>
</evidence>
<dbReference type="Proteomes" id="UP000061362">
    <property type="component" value="Chromosome"/>
</dbReference>
<reference evidence="13 15" key="3">
    <citation type="submission" date="2015-07" db="EMBL/GenBank/DDBJ databases">
        <title>Physiological, transcriptional responses and genome re-sequencing of acid resistant extremely thermoacidophilic Metallosphaera sedula SARC-M1.</title>
        <authorList>
            <person name="Ai C."/>
            <person name="McCarthy S."/>
            <person name="Eckrich V."/>
            <person name="Rudrappa D."/>
            <person name="Qiu G."/>
            <person name="Blum P."/>
        </authorList>
    </citation>
    <scope>NUCLEOTIDE SEQUENCE [LARGE SCALE GENOMIC DNA]</scope>
    <source>
        <strain evidence="13 15">SARC-M1</strain>
    </source>
</reference>
<dbReference type="RefSeq" id="WP_011921153.1">
    <property type="nucleotide sequence ID" value="NZ_AP019770.1"/>
</dbReference>
<dbReference type="PANTHER" id="PTHR22807:SF74">
    <property type="entry name" value="TRNA (CYTOSINE(48)-C(5))-METHYLTRANSFERASE"/>
    <property type="match status" value="1"/>
</dbReference>
<dbReference type="InterPro" id="IPR018314">
    <property type="entry name" value="RsmB/NOL1/NOP2-like_CS"/>
</dbReference>
<dbReference type="EMBL" id="CP012175">
    <property type="protein sequence ID" value="AKV79934.1"/>
    <property type="molecule type" value="Genomic_DNA"/>
</dbReference>
<dbReference type="SUPFAM" id="SSF53335">
    <property type="entry name" value="S-adenosyl-L-methionine-dependent methyltransferases"/>
    <property type="match status" value="1"/>
</dbReference>
<dbReference type="GO" id="GO:0003723">
    <property type="term" value="F:RNA binding"/>
    <property type="evidence" value="ECO:0007669"/>
    <property type="project" value="UniProtKB-KW"/>
</dbReference>
<dbReference type="InterPro" id="IPR031341">
    <property type="entry name" value="Methyltr_RsmF_N"/>
</dbReference>
<evidence type="ECO:0000256" key="5">
    <source>
        <dbReference type="ARBA" id="ARBA00022691"/>
    </source>
</evidence>
<dbReference type="Gene3D" id="3.40.50.150">
    <property type="entry name" value="Vaccinia Virus protein VP39"/>
    <property type="match status" value="1"/>
</dbReference>
<dbReference type="Proteomes" id="UP000056255">
    <property type="component" value="Chromosome"/>
</dbReference>
<dbReference type="InterPro" id="IPR001678">
    <property type="entry name" value="MeTrfase_RsmB-F_NOP2_dom"/>
</dbReference>
<dbReference type="Proteomes" id="UP000062475">
    <property type="component" value="Chromosome"/>
</dbReference>
<reference evidence="16 17" key="2">
    <citation type="journal article" date="2015" name="Genome Announc.">
        <title>Complete Genome Sequences of Evolved Arsenate-Resistant Metallosphaera sedula Strains.</title>
        <authorList>
            <person name="Ai C."/>
            <person name="McCarthy S."/>
            <person name="Schackwitz W."/>
            <person name="Martin J."/>
            <person name="Lipzen A."/>
            <person name="Blum P."/>
        </authorList>
    </citation>
    <scope>NUCLEOTIDE SEQUENCE [LARGE SCALE GENOMIC DNA]</scope>
    <source>
        <strain evidence="11 17">ARS120-1</strain>
        <strain evidence="12 16">ARS120-2</strain>
        <strain evidence="9 19">ARS50-1</strain>
        <strain evidence="10 18">ARS50-2</strain>
    </source>
</reference>
<dbReference type="InterPro" id="IPR029063">
    <property type="entry name" value="SAM-dependent_MTases_sf"/>
</dbReference>
<evidence type="ECO:0000313" key="9">
    <source>
        <dbReference type="EMBL" id="AKV73199.1"/>
    </source>
</evidence>
<organism evidence="8 14">
    <name type="scientific">Metallosphaera sedula</name>
    <dbReference type="NCBI Taxonomy" id="43687"/>
    <lineage>
        <taxon>Archaea</taxon>
        <taxon>Thermoproteota</taxon>
        <taxon>Thermoprotei</taxon>
        <taxon>Sulfolobales</taxon>
        <taxon>Sulfolobaceae</taxon>
        <taxon>Metallosphaera</taxon>
    </lineage>
</organism>
<keyword evidence="4 8" id="KW-0808">Transferase</keyword>
<evidence type="ECO:0000256" key="1">
    <source>
        <dbReference type="ARBA" id="ARBA00007494"/>
    </source>
</evidence>
<dbReference type="InterPro" id="IPR049560">
    <property type="entry name" value="MeTrfase_RsmB-F_NOP2_cat"/>
</dbReference>
<sequence>MSEIDSYLKNNDSLLYTYRITPDIKRIAEKYGFLDYMVERYLEFLGEGTEDFLSSCSVPLTKSIRCNSLKIDCGKLEKRLTDKGFSLKRIEWSRFGYRVEKVPPRPTLGATVEYMKGFYYIQGEASMIPPEVLSPKEGELVLDMASSPGGKTTHMAQLMNNRGTIVALEKNPARLRKIRSNISRLGVSNVVLLWMGGEDVPKLGIEFDKILLDAPCSGEGLIPLDPSRKTKTKPEDLKNFQRTQLTLLASGFKVLKRGGYMVYSTCSIAPEEDEVIVDFAVKYLGMRVEKIQGIPGERGLTSFKGLSFSPELTQCLRIYPHLQHMEGFFVCLLRKE</sequence>
<keyword evidence="6" id="KW-0694">RNA-binding</keyword>
<evidence type="ECO:0000313" key="15">
    <source>
        <dbReference type="Proteomes" id="UP000056255"/>
    </source>
</evidence>
<dbReference type="InterPro" id="IPR023267">
    <property type="entry name" value="RCMT"/>
</dbReference>
<evidence type="ECO:0000256" key="6">
    <source>
        <dbReference type="ARBA" id="ARBA00022884"/>
    </source>
</evidence>
<dbReference type="EMBL" id="CP012172">
    <property type="protein sequence ID" value="AKV73199.1"/>
    <property type="molecule type" value="Genomic_DNA"/>
</dbReference>
<evidence type="ECO:0000313" key="10">
    <source>
        <dbReference type="EMBL" id="AKV75443.1"/>
    </source>
</evidence>
<dbReference type="PATRIC" id="fig|43687.5.peg.8"/>
<dbReference type="PROSITE" id="PS51686">
    <property type="entry name" value="SAM_MT_RSMB_NOP"/>
    <property type="match status" value="1"/>
</dbReference>
<evidence type="ECO:0000259" key="7">
    <source>
        <dbReference type="PROSITE" id="PS51686"/>
    </source>
</evidence>
<dbReference type="GO" id="GO:0030488">
    <property type="term" value="P:tRNA methylation"/>
    <property type="evidence" value="ECO:0007669"/>
    <property type="project" value="TreeGrafter"/>
</dbReference>
<feature type="domain" description="SAM-dependent MTase RsmB/NOP-type" evidence="7">
    <location>
        <begin position="52"/>
        <end position="336"/>
    </location>
</feature>
<name>A0A088E1M5_9CREN</name>
<dbReference type="PANTHER" id="PTHR22807">
    <property type="entry name" value="NOP2 YEAST -RELATED NOL1/NOP2/FMU SUN DOMAIN-CONTAINING"/>
    <property type="match status" value="1"/>
</dbReference>
<dbReference type="EMBL" id="CP012176">
    <property type="protein sequence ID" value="AKV82180.1"/>
    <property type="molecule type" value="Genomic_DNA"/>
</dbReference>
<evidence type="ECO:0000313" key="11">
    <source>
        <dbReference type="EMBL" id="AKV77689.1"/>
    </source>
</evidence>
<dbReference type="EMBL" id="CP012173">
    <property type="protein sequence ID" value="AKV75443.1"/>
    <property type="molecule type" value="Genomic_DNA"/>
</dbReference>
<proteinExistence type="inferred from homology"/>
<keyword evidence="3 8" id="KW-0489">Methyltransferase</keyword>
<evidence type="ECO:0000256" key="3">
    <source>
        <dbReference type="ARBA" id="ARBA00022603"/>
    </source>
</evidence>
<dbReference type="Proteomes" id="UP000068832">
    <property type="component" value="Chromosome"/>
</dbReference>
<dbReference type="Proteomes" id="UP000062398">
    <property type="component" value="Chromosome"/>
</dbReference>
<evidence type="ECO:0000313" key="18">
    <source>
        <dbReference type="Proteomes" id="UP000062475"/>
    </source>
</evidence>
<accession>A0A088E1M5</accession>
<dbReference type="InterPro" id="IPR011023">
    <property type="entry name" value="Nop2p"/>
</dbReference>
<evidence type="ECO:0000313" key="13">
    <source>
        <dbReference type="EMBL" id="AKV82180.1"/>
    </source>
</evidence>
<dbReference type="PRINTS" id="PR02008">
    <property type="entry name" value="RCMTFAMILY"/>
</dbReference>
<evidence type="ECO:0000313" key="12">
    <source>
        <dbReference type="EMBL" id="AKV79934.1"/>
    </source>
</evidence>
<evidence type="ECO:0000313" key="19">
    <source>
        <dbReference type="Proteomes" id="UP000068832"/>
    </source>
</evidence>
<dbReference type="OMA" id="EPEENEF"/>
<dbReference type="EMBL" id="CP012174">
    <property type="protein sequence ID" value="AKV77689.1"/>
    <property type="molecule type" value="Genomic_DNA"/>
</dbReference>
<keyword evidence="2" id="KW-0963">Cytoplasm</keyword>
<dbReference type="CDD" id="cd02440">
    <property type="entry name" value="AdoMet_MTases"/>
    <property type="match status" value="1"/>
</dbReference>
<dbReference type="AlphaFoldDB" id="A0A088E1M5"/>
<protein>
    <submittedName>
        <fullName evidence="8 9">RNA methyltransferase</fullName>
        <ecNumber evidence="8">2.1.1.-</ecNumber>
    </submittedName>
</protein>
<dbReference type="Proteomes" id="UP000029084">
    <property type="component" value="Chromosome"/>
</dbReference>
<dbReference type="Pfam" id="PF17125">
    <property type="entry name" value="Methyltr_RsmF_N"/>
    <property type="match status" value="1"/>
</dbReference>
<dbReference type="Gene3D" id="3.30.70.1170">
    <property type="entry name" value="Sun protein, domain 3"/>
    <property type="match status" value="1"/>
</dbReference>
<comment type="similarity">
    <text evidence="1">Belongs to the class I-like SAM-binding methyltransferase superfamily. RsmB/NOP family.</text>
</comment>
<dbReference type="NCBIfam" id="TIGR00446">
    <property type="entry name" value="nop2p"/>
    <property type="match status" value="1"/>
</dbReference>
<reference evidence="8 14" key="1">
    <citation type="journal article" date="2014" name="J. Bacteriol.">
        <title>Role of an Archaeal PitA Transporter in the Copper and Arsenic Resistance of Metallosphaera sedula, an Extreme Thermoacidophile.</title>
        <authorList>
            <person name="McCarthy S."/>
            <person name="Ai C."/>
            <person name="Wheaton G."/>
            <person name="Tevatia R."/>
            <person name="Eckrich V."/>
            <person name="Kelly R."/>
            <person name="Blum P."/>
        </authorList>
    </citation>
    <scope>NUCLEOTIDE SEQUENCE [LARGE SCALE GENOMIC DNA]</scope>
    <source>
        <strain evidence="8 14">CuR1</strain>
    </source>
</reference>
<evidence type="ECO:0000313" key="14">
    <source>
        <dbReference type="Proteomes" id="UP000029084"/>
    </source>
</evidence>
<evidence type="ECO:0000256" key="2">
    <source>
        <dbReference type="ARBA" id="ARBA00022490"/>
    </source>
</evidence>
<dbReference type="EMBL" id="CP008822">
    <property type="protein sequence ID" value="AIM26171.1"/>
    <property type="molecule type" value="Genomic_DNA"/>
</dbReference>
<keyword evidence="5" id="KW-0949">S-adenosyl-L-methionine</keyword>
<evidence type="ECO:0000313" key="16">
    <source>
        <dbReference type="Proteomes" id="UP000061362"/>
    </source>
</evidence>
<dbReference type="GeneID" id="91756856"/>
<dbReference type="Pfam" id="PF01189">
    <property type="entry name" value="Methyltr_RsmB-F"/>
    <property type="match status" value="1"/>
</dbReference>
<dbReference type="PROSITE" id="PS01153">
    <property type="entry name" value="NOL1_NOP2_SUN"/>
    <property type="match status" value="1"/>
</dbReference>
<dbReference type="EC" id="2.1.1.-" evidence="8"/>
<evidence type="ECO:0000256" key="4">
    <source>
        <dbReference type="ARBA" id="ARBA00022679"/>
    </source>
</evidence>
<dbReference type="OrthoDB" id="14725at2157"/>